<dbReference type="OrthoDB" id="10469074at2759"/>
<dbReference type="Proteomes" id="UP000030751">
    <property type="component" value="Unassembled WGS sequence"/>
</dbReference>
<dbReference type="AlphaFoldDB" id="W9NM58"/>
<evidence type="ECO:0000256" key="1">
    <source>
        <dbReference type="SAM" id="MobiDB-lite"/>
    </source>
</evidence>
<reference evidence="2" key="2">
    <citation type="submission" date="2012-05" db="EMBL/GenBank/DDBJ databases">
        <title>Annotation of the Genome Sequence of Fusarium oxysporum HDV247.</title>
        <authorList>
            <consortium name="The Broad Institute Genomics Platform"/>
            <person name="Ma L.-J."/>
            <person name="Corby-Kistler H."/>
            <person name="Broz K."/>
            <person name="Gale L.R."/>
            <person name="Jonkers W."/>
            <person name="O'Donnell K."/>
            <person name="Ploetz R."/>
            <person name="Steinberg C."/>
            <person name="Schwartz D.C."/>
            <person name="VanEtten H."/>
            <person name="Zhou S."/>
            <person name="Young S.K."/>
            <person name="Zeng Q."/>
            <person name="Gargeya S."/>
            <person name="Fitzgerald M."/>
            <person name="Abouelleil A."/>
            <person name="Alvarado L."/>
            <person name="Chapman S.B."/>
            <person name="Gainer-Dewar J."/>
            <person name="Goldberg J."/>
            <person name="Griggs A."/>
            <person name="Gujja S."/>
            <person name="Hansen M."/>
            <person name="Howarth C."/>
            <person name="Imamovic A."/>
            <person name="Ireland A."/>
            <person name="Larimer J."/>
            <person name="McCowan C."/>
            <person name="Murphy C."/>
            <person name="Pearson M."/>
            <person name="Poon T.W."/>
            <person name="Priest M."/>
            <person name="Roberts A."/>
            <person name="Saif S."/>
            <person name="Shea T."/>
            <person name="Sykes S."/>
            <person name="Wortman J."/>
            <person name="Nusbaum C."/>
            <person name="Birren B."/>
        </authorList>
    </citation>
    <scope>NUCLEOTIDE SEQUENCE</scope>
    <source>
        <strain evidence="2">HDV247</strain>
    </source>
</reference>
<proteinExistence type="predicted"/>
<protein>
    <submittedName>
        <fullName evidence="2">Uncharacterized protein</fullName>
    </submittedName>
</protein>
<accession>W9NM58</accession>
<feature type="region of interest" description="Disordered" evidence="1">
    <location>
        <begin position="176"/>
        <end position="258"/>
    </location>
</feature>
<gene>
    <name evidence="2" type="ORF">FOVG_17586</name>
</gene>
<evidence type="ECO:0000313" key="2">
    <source>
        <dbReference type="EMBL" id="EXA31102.1"/>
    </source>
</evidence>
<feature type="compositionally biased region" description="Polar residues" evidence="1">
    <location>
        <begin position="214"/>
        <end position="225"/>
    </location>
</feature>
<sequence>MSQEKESTCLSLLRCIRRLTLDFELDLDLKEICSYTRSLSTEIGILQGWKNTIKTIESDKECTDLLKNLRGYLKLLFGNEKGNVRRKDVIDKLKGLSFDITVLVGLSCPDTRKIDLSVCEAIVNLYPDFKRYFTLISIFGRKNVRGKILSETITYAEKIHDGRIGFDELRDFKEAGPQTSRKHGRNDSGQTEIEFAERPLKMRPKPSHGHGGSISENDQPLTQSDYVEEEDDVEEEHNDKTNNNDGGNNKQSNKDPTGDVYELDKLSLIDLVFEPKLVTSIMLTIRPPNEDPTKASFLTIWAERELGDELAKKHVLEEVWLLPRRCSKPRQEKEGYF</sequence>
<organism evidence="2">
    <name type="scientific">Fusarium oxysporum f. sp. pisi HDV247</name>
    <dbReference type="NCBI Taxonomy" id="1080344"/>
    <lineage>
        <taxon>Eukaryota</taxon>
        <taxon>Fungi</taxon>
        <taxon>Dikarya</taxon>
        <taxon>Ascomycota</taxon>
        <taxon>Pezizomycotina</taxon>
        <taxon>Sordariomycetes</taxon>
        <taxon>Hypocreomycetidae</taxon>
        <taxon>Hypocreales</taxon>
        <taxon>Nectriaceae</taxon>
        <taxon>Fusarium</taxon>
        <taxon>Fusarium oxysporum species complex</taxon>
    </lineage>
</organism>
<feature type="compositionally biased region" description="Acidic residues" evidence="1">
    <location>
        <begin position="226"/>
        <end position="236"/>
    </location>
</feature>
<reference evidence="2" key="1">
    <citation type="submission" date="2011-10" db="EMBL/GenBank/DDBJ databases">
        <title>The Genome Sequence of Fusarium oxysporum HDV247.</title>
        <authorList>
            <consortium name="The Broad Institute Genome Sequencing Platform"/>
            <person name="Ma L.-J."/>
            <person name="Gale L.R."/>
            <person name="Schwartz D.C."/>
            <person name="Zhou S."/>
            <person name="Corby-Kistler H."/>
            <person name="Young S.K."/>
            <person name="Zeng Q."/>
            <person name="Gargeya S."/>
            <person name="Fitzgerald M."/>
            <person name="Haas B."/>
            <person name="Abouelleil A."/>
            <person name="Alvarado L."/>
            <person name="Arachchi H.M."/>
            <person name="Berlin A."/>
            <person name="Brown A."/>
            <person name="Chapman S.B."/>
            <person name="Chen Z."/>
            <person name="Dunbar C."/>
            <person name="Freedman E."/>
            <person name="Gearin G."/>
            <person name="Goldberg J."/>
            <person name="Griggs A."/>
            <person name="Gujja S."/>
            <person name="Heiman D."/>
            <person name="Howarth C."/>
            <person name="Larson L."/>
            <person name="Lui A."/>
            <person name="MacDonald P.J.P."/>
            <person name="Montmayeur A."/>
            <person name="Murphy C."/>
            <person name="Neiman D."/>
            <person name="Pearson M."/>
            <person name="Priest M."/>
            <person name="Roberts A."/>
            <person name="Saif S."/>
            <person name="Shea T."/>
            <person name="Shenoy N."/>
            <person name="Sisk P."/>
            <person name="Stolte C."/>
            <person name="Sykes S."/>
            <person name="Wortman J."/>
            <person name="Nusbaum C."/>
            <person name="Birren B."/>
        </authorList>
    </citation>
    <scope>NUCLEOTIDE SEQUENCE [LARGE SCALE GENOMIC DNA]</scope>
    <source>
        <strain evidence="2">HDV247</strain>
    </source>
</reference>
<dbReference type="EMBL" id="JH651023">
    <property type="protein sequence ID" value="EXA31102.1"/>
    <property type="molecule type" value="Genomic_DNA"/>
</dbReference>
<name>W9NM58_FUSOX</name>